<feature type="site" description="Interaction with DNA" evidence="8">
    <location>
        <position position="156"/>
    </location>
</feature>
<feature type="domain" description="Topo IA-type catalytic" evidence="10">
    <location>
        <begin position="137"/>
        <end position="584"/>
    </location>
</feature>
<evidence type="ECO:0000313" key="12">
    <source>
        <dbReference type="Proteomes" id="UP000232883"/>
    </source>
</evidence>
<dbReference type="Pfam" id="PF13368">
    <property type="entry name" value="Toprim_C_rpt"/>
    <property type="match status" value="1"/>
</dbReference>
<evidence type="ECO:0000259" key="9">
    <source>
        <dbReference type="PROSITE" id="PS50880"/>
    </source>
</evidence>
<dbReference type="PRINTS" id="PR00417">
    <property type="entry name" value="PRTPISMRASEI"/>
</dbReference>
<dbReference type="Proteomes" id="UP000232883">
    <property type="component" value="Chromosome"/>
</dbReference>
<dbReference type="NCBIfam" id="TIGR01051">
    <property type="entry name" value="topA_bact"/>
    <property type="match status" value="1"/>
</dbReference>
<dbReference type="SUPFAM" id="SSF56712">
    <property type="entry name" value="Prokaryotic type I DNA topoisomerase"/>
    <property type="match status" value="1"/>
</dbReference>
<keyword evidence="4" id="KW-0460">Magnesium</keyword>
<protein>
    <recommendedName>
        <fullName evidence="8">DNA topoisomerase 1</fullName>
        <ecNumber evidence="8">5.6.2.1</ecNumber>
    </recommendedName>
    <alternativeName>
        <fullName evidence="8">DNA topoisomerase I</fullName>
    </alternativeName>
</protein>
<comment type="catalytic activity">
    <reaction evidence="1 8">
        <text>ATP-independent breakage of single-stranded DNA, followed by passage and rejoining.</text>
        <dbReference type="EC" id="5.6.2.1"/>
    </reaction>
</comment>
<evidence type="ECO:0000313" key="11">
    <source>
        <dbReference type="EMBL" id="AUD06439.1"/>
    </source>
</evidence>
<keyword evidence="5 8" id="KW-0799">Topoisomerase</keyword>
<dbReference type="InterPro" id="IPR023405">
    <property type="entry name" value="Topo_IA_core_domain"/>
</dbReference>
<dbReference type="InterPro" id="IPR013497">
    <property type="entry name" value="Topo_IA_cen"/>
</dbReference>
<name>A0A2K8Z9D5_9BACT</name>
<dbReference type="Pfam" id="PF01751">
    <property type="entry name" value="Toprim"/>
    <property type="match status" value="1"/>
</dbReference>
<evidence type="ECO:0000256" key="4">
    <source>
        <dbReference type="ARBA" id="ARBA00022842"/>
    </source>
</evidence>
<evidence type="ECO:0000259" key="10">
    <source>
        <dbReference type="PROSITE" id="PS52039"/>
    </source>
</evidence>
<proteinExistence type="inferred from homology"/>
<feature type="site" description="Interaction with DNA" evidence="8">
    <location>
        <position position="151"/>
    </location>
</feature>
<feature type="site" description="Interaction with DNA" evidence="8">
    <location>
        <position position="147"/>
    </location>
</feature>
<evidence type="ECO:0000256" key="7">
    <source>
        <dbReference type="ARBA" id="ARBA00023235"/>
    </source>
</evidence>
<dbReference type="InterPro" id="IPR013824">
    <property type="entry name" value="Topo_IA_cen_sub1"/>
</dbReference>
<dbReference type="InterPro" id="IPR003601">
    <property type="entry name" value="Topo_IA_2"/>
</dbReference>
<feature type="site" description="Interaction with DNA" evidence="8">
    <location>
        <position position="148"/>
    </location>
</feature>
<dbReference type="InterPro" id="IPR028612">
    <property type="entry name" value="Topoisom_1_IA"/>
</dbReference>
<dbReference type="InterPro" id="IPR013826">
    <property type="entry name" value="Topo_IA_cen_sub3"/>
</dbReference>
<comment type="subunit">
    <text evidence="8">Monomer.</text>
</comment>
<dbReference type="KEGG" id="spir:CWM47_34130"/>
<dbReference type="InterPro" id="IPR003602">
    <property type="entry name" value="Topo_IA_DNA-bd_dom"/>
</dbReference>
<evidence type="ECO:0000256" key="5">
    <source>
        <dbReference type="ARBA" id="ARBA00023029"/>
    </source>
</evidence>
<dbReference type="PROSITE" id="PS52039">
    <property type="entry name" value="TOPO_IA_2"/>
    <property type="match status" value="1"/>
</dbReference>
<dbReference type="InterPro" id="IPR006171">
    <property type="entry name" value="TOPRIM_dom"/>
</dbReference>
<feature type="active site" description="O-(5'-phospho-DNA)-tyrosine intermediate" evidence="8">
    <location>
        <position position="297"/>
    </location>
</feature>
<dbReference type="OrthoDB" id="9803554at2"/>
<dbReference type="SMART" id="SM00436">
    <property type="entry name" value="TOP1Bc"/>
    <property type="match status" value="1"/>
</dbReference>
<dbReference type="GO" id="GO:0046872">
    <property type="term" value="F:metal ion binding"/>
    <property type="evidence" value="ECO:0007669"/>
    <property type="project" value="UniProtKB-KW"/>
</dbReference>
<feature type="site" description="Interaction with DNA" evidence="8">
    <location>
        <position position="299"/>
    </location>
</feature>
<dbReference type="AlphaFoldDB" id="A0A2K8Z9D5"/>
<gene>
    <name evidence="8 11" type="primary">topA</name>
    <name evidence="11" type="ORF">CWM47_34130</name>
</gene>
<dbReference type="SMART" id="SM00493">
    <property type="entry name" value="TOPRIM"/>
    <property type="match status" value="1"/>
</dbReference>
<feature type="domain" description="Toprim" evidence="9">
    <location>
        <begin position="4"/>
        <end position="121"/>
    </location>
</feature>
<dbReference type="Gene3D" id="1.10.460.10">
    <property type="entry name" value="Topoisomerase I, domain 2"/>
    <property type="match status" value="2"/>
</dbReference>
<dbReference type="Gene3D" id="3.40.50.140">
    <property type="match status" value="1"/>
</dbReference>
<evidence type="ECO:0000256" key="1">
    <source>
        <dbReference type="ARBA" id="ARBA00000213"/>
    </source>
</evidence>
<dbReference type="GO" id="GO:0006265">
    <property type="term" value="P:DNA topological change"/>
    <property type="evidence" value="ECO:0007669"/>
    <property type="project" value="UniProtKB-UniRule"/>
</dbReference>
<dbReference type="GO" id="GO:0003677">
    <property type="term" value="F:DNA binding"/>
    <property type="evidence" value="ECO:0007669"/>
    <property type="project" value="UniProtKB-KW"/>
</dbReference>
<dbReference type="Gene3D" id="1.10.290.10">
    <property type="entry name" value="Topoisomerase I, domain 4"/>
    <property type="match status" value="1"/>
</dbReference>
<evidence type="ECO:0000256" key="8">
    <source>
        <dbReference type="HAMAP-Rule" id="MF_00952"/>
    </source>
</evidence>
<dbReference type="PROSITE" id="PS50880">
    <property type="entry name" value="TOPRIM"/>
    <property type="match status" value="1"/>
</dbReference>
<dbReference type="Gene3D" id="2.70.20.10">
    <property type="entry name" value="Topoisomerase I, domain 3"/>
    <property type="match status" value="1"/>
</dbReference>
<dbReference type="InterPro" id="IPR005733">
    <property type="entry name" value="TopoI_bac-type"/>
</dbReference>
<keyword evidence="12" id="KW-1185">Reference proteome</keyword>
<evidence type="ECO:0000256" key="3">
    <source>
        <dbReference type="ARBA" id="ARBA00022723"/>
    </source>
</evidence>
<keyword evidence="3" id="KW-0479">Metal-binding</keyword>
<keyword evidence="7 8" id="KW-0413">Isomerase</keyword>
<dbReference type="SMART" id="SM00437">
    <property type="entry name" value="TOP1Ac"/>
    <property type="match status" value="1"/>
</dbReference>
<dbReference type="Pfam" id="PF01131">
    <property type="entry name" value="Topoisom_bac"/>
    <property type="match status" value="2"/>
</dbReference>
<dbReference type="EMBL" id="CP025096">
    <property type="protein sequence ID" value="AUD06439.1"/>
    <property type="molecule type" value="Genomic_DNA"/>
</dbReference>
<dbReference type="PANTHER" id="PTHR42785">
    <property type="entry name" value="DNA TOPOISOMERASE, TYPE IA, CORE"/>
    <property type="match status" value="1"/>
</dbReference>
<accession>A0A2K8Z9D5</accession>
<sequence length="735" mass="82265">MPVKKLLIVESPNKCKKISSILDKLYGAGVWKVVASVGHFRDLPLKSLGVHRDQGYGLSYELHPDKLKIVKDIKGLAQQVGIANCYLATDLDREGESISFHLAQILGIPISQTKRVTFDEVTEKAIAAAVSNPRVLDMKLVSAQEGRRAIDRLTGYEISPLMSRKLGNRLSAGRVQSVALRLVVERERTIEAFKSKSDFRLKGEFLTPNGEGIKATYHQPFLTEEAIVSYLKASVQKTYSVASIDVKPLVRQPSPPFTTSTLQQDAIRKLSKKAGRWSAKKVMEVAQELFAKGHITYMRTDSPNLSQEAVEAIKEQVNTRLGASYFEARTFKAKQAAQEAHEAIRPTHFDHQQAGDTPDEQALYELIYRRAMASQMKPALFEQTTIFITSADPQDLFTAVAKVEKFNGYLAVYDEETDEEGEEETTSLKKIAKGDKLRCQKLIGRQTYSQPAKRYDEASLVRELEKRDIGRPSTYASIVGTIQARDYVRTDSIPASKLPSVIFTLENNKLEKKVEQQTVGGDQSKLVPSSVGHQVTEYLEANFSKLVDYAFTASMEKRLDEVAGGKATYKQVVSEFDTDHQHLLQLADASQHDVVRTPSMLEVGELNGEPVKTGKGKYGTYVLYKGEFLDARQYEPDQITLDLVVQLLEKKNQQLPQRHENLIHKVGKYEVRQGPHGQYVTDGKTNARLPHQITTTEQIKQLTSENCQAILNSYQTWKKSQAGGKSQPKQVAKKG</sequence>
<dbReference type="InterPro" id="IPR025589">
    <property type="entry name" value="Toprim_C_rpt"/>
</dbReference>
<dbReference type="InterPro" id="IPR013825">
    <property type="entry name" value="Topo_IA_cen_sub2"/>
</dbReference>
<evidence type="ECO:0000256" key="2">
    <source>
        <dbReference type="ARBA" id="ARBA00009446"/>
    </source>
</evidence>
<dbReference type="GO" id="GO:0003917">
    <property type="term" value="F:DNA topoisomerase type I (single strand cut, ATP-independent) activity"/>
    <property type="evidence" value="ECO:0007669"/>
    <property type="project" value="UniProtKB-UniRule"/>
</dbReference>
<feature type="site" description="Interaction with DNA" evidence="8">
    <location>
        <position position="39"/>
    </location>
</feature>
<dbReference type="CDD" id="cd00186">
    <property type="entry name" value="TOP1Ac"/>
    <property type="match status" value="1"/>
</dbReference>
<reference evidence="11 12" key="1">
    <citation type="submission" date="2017-11" db="EMBL/GenBank/DDBJ databases">
        <title>Taxonomic description and genome sequences of Spirosoma HA7 sp. nov., isolated from pollen microhabitat of Corylus avellana.</title>
        <authorList>
            <person name="Ambika Manirajan B."/>
            <person name="Suarez C."/>
            <person name="Ratering S."/>
            <person name="Geissler-Plaum R."/>
            <person name="Cardinale M."/>
            <person name="Sylvia S."/>
        </authorList>
    </citation>
    <scope>NUCLEOTIDE SEQUENCE [LARGE SCALE GENOMIC DNA]</scope>
    <source>
        <strain evidence="11 12">HA7</strain>
    </source>
</reference>
<feature type="site" description="Interaction with DNA" evidence="8">
    <location>
        <position position="485"/>
    </location>
</feature>
<organism evidence="11 12">
    <name type="scientific">Spirosoma pollinicola</name>
    <dbReference type="NCBI Taxonomy" id="2057025"/>
    <lineage>
        <taxon>Bacteria</taxon>
        <taxon>Pseudomonadati</taxon>
        <taxon>Bacteroidota</taxon>
        <taxon>Cytophagia</taxon>
        <taxon>Cytophagales</taxon>
        <taxon>Cytophagaceae</taxon>
        <taxon>Spirosoma</taxon>
    </lineage>
</organism>
<evidence type="ECO:0000256" key="6">
    <source>
        <dbReference type="ARBA" id="ARBA00023125"/>
    </source>
</evidence>
<comment type="function">
    <text evidence="8">Releases the supercoiling and torsional tension of DNA, which is introduced during the DNA replication and transcription, by transiently cleaving and rejoining one strand of the DNA duplex. Introduces a single-strand break via transesterification at a target site in duplex DNA. The scissile phosphodiester is attacked by the catalytic tyrosine of the enzyme, resulting in the formation of a DNA-(5'-phosphotyrosyl)-enzyme intermediate and the expulsion of a 3'-OH DNA strand. The free DNA strand then undergoes passage around the unbroken strand, thus removing DNA supercoils. Finally, in the religation step, the DNA 3'-OH attacks the covalent intermediate to expel the active-site tyrosine and restore the DNA phosphodiester backbone.</text>
</comment>
<dbReference type="HAMAP" id="MF_00952">
    <property type="entry name" value="Topoisom_1_prok"/>
    <property type="match status" value="1"/>
</dbReference>
<keyword evidence="6 8" id="KW-0238">DNA-binding</keyword>
<feature type="region of interest" description="Interaction with DNA" evidence="8">
    <location>
        <begin position="171"/>
        <end position="176"/>
    </location>
</feature>
<dbReference type="InterPro" id="IPR000380">
    <property type="entry name" value="Topo_IA"/>
</dbReference>
<comment type="caution">
    <text evidence="8">Lacks conserved residue(s) required for the propagation of feature annotation.</text>
</comment>
<dbReference type="PANTHER" id="PTHR42785:SF1">
    <property type="entry name" value="DNA TOPOISOMERASE"/>
    <property type="match status" value="1"/>
</dbReference>
<comment type="similarity">
    <text evidence="2 8">Belongs to the type IA topoisomerase family.</text>
</comment>
<dbReference type="EC" id="5.6.2.1" evidence="8"/>